<organism evidence="1 2">
    <name type="scientific">Elasticomyces elasticus</name>
    <dbReference type="NCBI Taxonomy" id="574655"/>
    <lineage>
        <taxon>Eukaryota</taxon>
        <taxon>Fungi</taxon>
        <taxon>Dikarya</taxon>
        <taxon>Ascomycota</taxon>
        <taxon>Pezizomycotina</taxon>
        <taxon>Dothideomycetes</taxon>
        <taxon>Dothideomycetidae</taxon>
        <taxon>Mycosphaerellales</taxon>
        <taxon>Teratosphaeriaceae</taxon>
        <taxon>Elasticomyces</taxon>
    </lineage>
</organism>
<comment type="caution">
    <text evidence="1">The sequence shown here is derived from an EMBL/GenBank/DDBJ whole genome shotgun (WGS) entry which is preliminary data.</text>
</comment>
<name>A0AAN7VXW4_9PEZI</name>
<dbReference type="Proteomes" id="UP001310594">
    <property type="component" value="Unassembled WGS sequence"/>
</dbReference>
<gene>
    <name evidence="1" type="ORF">LTR97_000172</name>
</gene>
<evidence type="ECO:0000313" key="2">
    <source>
        <dbReference type="Proteomes" id="UP001310594"/>
    </source>
</evidence>
<sequence>MAVNSDATTSATGSQAQTVVHTNGHLFNGWLYPTNGKLQALKKPAYSVQYPGAEACNNCPLANTGQVIALYDKDAVYLGDLNVVLGYRSACFTMPRLIYWVQHFDGVITNTETLASIPFDYTIDTTSQPNDERVAPQEAAWDKGVLESLVANIDDSTLNSGLQNVDKVPLSARCRVL</sequence>
<accession>A0AAN7VXW4</accession>
<protein>
    <submittedName>
        <fullName evidence="1">Uncharacterized protein</fullName>
    </submittedName>
</protein>
<proteinExistence type="predicted"/>
<evidence type="ECO:0000313" key="1">
    <source>
        <dbReference type="EMBL" id="KAK5707634.1"/>
    </source>
</evidence>
<dbReference type="AlphaFoldDB" id="A0AAN7VXW4"/>
<reference evidence="1" key="1">
    <citation type="submission" date="2023-08" db="EMBL/GenBank/DDBJ databases">
        <title>Black Yeasts Isolated from many extreme environments.</title>
        <authorList>
            <person name="Coleine C."/>
            <person name="Stajich J.E."/>
            <person name="Selbmann L."/>
        </authorList>
    </citation>
    <scope>NUCLEOTIDE SEQUENCE</scope>
    <source>
        <strain evidence="1">CCFEE 5810</strain>
    </source>
</reference>
<dbReference type="EMBL" id="JAVRQU010000001">
    <property type="protein sequence ID" value="KAK5707634.1"/>
    <property type="molecule type" value="Genomic_DNA"/>
</dbReference>